<feature type="domain" description="Casparian strip membrane protein" evidence="9">
    <location>
        <begin position="27"/>
        <end position="176"/>
    </location>
</feature>
<dbReference type="AlphaFoldDB" id="A0A6J1C942"/>
<feature type="transmembrane region" description="Helical" evidence="8">
    <location>
        <begin position="76"/>
        <end position="99"/>
    </location>
</feature>
<comment type="similarity">
    <text evidence="2 8">Belongs to the Casparian strip membrane proteins (CASP) family.</text>
</comment>
<evidence type="ECO:0000256" key="5">
    <source>
        <dbReference type="ARBA" id="ARBA00022692"/>
    </source>
</evidence>
<dbReference type="Pfam" id="PF04535">
    <property type="entry name" value="CASP_dom"/>
    <property type="match status" value="1"/>
</dbReference>
<accession>A0A6J1C942</accession>
<sequence>MASPVEKPLPESAAAAAARRPRVNLFAIDAGLRMVLFAAAVATVVVTVTSKQTVVNKLRGVPPGFPVQAKFDDSPAFIYFVTALSVTALYSLITALASVSVISNPNLSAKFLLHFAFLDALILGVVASATGTAGGVAYIGLKGNSHVQWNKVCYAFDKFCRHIGGALAASLFASVVLALLIWLSVFSLHARIRK</sequence>
<evidence type="ECO:0000256" key="7">
    <source>
        <dbReference type="ARBA" id="ARBA00023136"/>
    </source>
</evidence>
<dbReference type="GO" id="GO:0005886">
    <property type="term" value="C:plasma membrane"/>
    <property type="evidence" value="ECO:0007669"/>
    <property type="project" value="UniProtKB-SubCell"/>
</dbReference>
<dbReference type="GeneID" id="111009351"/>
<gene>
    <name evidence="11" type="primary">LOC111009351</name>
</gene>
<feature type="transmembrane region" description="Helical" evidence="8">
    <location>
        <begin position="111"/>
        <end position="141"/>
    </location>
</feature>
<dbReference type="InterPro" id="IPR044173">
    <property type="entry name" value="CASPL"/>
</dbReference>
<organism evidence="10 11">
    <name type="scientific">Momordica charantia</name>
    <name type="common">Bitter gourd</name>
    <name type="synonym">Balsam pear</name>
    <dbReference type="NCBI Taxonomy" id="3673"/>
    <lineage>
        <taxon>Eukaryota</taxon>
        <taxon>Viridiplantae</taxon>
        <taxon>Streptophyta</taxon>
        <taxon>Embryophyta</taxon>
        <taxon>Tracheophyta</taxon>
        <taxon>Spermatophyta</taxon>
        <taxon>Magnoliopsida</taxon>
        <taxon>eudicotyledons</taxon>
        <taxon>Gunneridae</taxon>
        <taxon>Pentapetalae</taxon>
        <taxon>rosids</taxon>
        <taxon>fabids</taxon>
        <taxon>Cucurbitales</taxon>
        <taxon>Cucurbitaceae</taxon>
        <taxon>Momordiceae</taxon>
        <taxon>Momordica</taxon>
    </lineage>
</organism>
<evidence type="ECO:0000256" key="8">
    <source>
        <dbReference type="RuleBase" id="RU361233"/>
    </source>
</evidence>
<dbReference type="OrthoDB" id="1926504at2759"/>
<proteinExistence type="inferred from homology"/>
<evidence type="ECO:0000256" key="3">
    <source>
        <dbReference type="ARBA" id="ARBA00011489"/>
    </source>
</evidence>
<reference evidence="11" key="1">
    <citation type="submission" date="2025-08" db="UniProtKB">
        <authorList>
            <consortium name="RefSeq"/>
        </authorList>
    </citation>
    <scope>IDENTIFICATION</scope>
    <source>
        <strain evidence="11">OHB3-1</strain>
    </source>
</reference>
<dbReference type="RefSeq" id="XP_022138099.1">
    <property type="nucleotide sequence ID" value="XM_022282407.1"/>
</dbReference>
<feature type="transmembrane region" description="Helical" evidence="8">
    <location>
        <begin position="166"/>
        <end position="188"/>
    </location>
</feature>
<keyword evidence="10" id="KW-1185">Reference proteome</keyword>
<protein>
    <recommendedName>
        <fullName evidence="8">CASP-like protein</fullName>
    </recommendedName>
</protein>
<evidence type="ECO:0000256" key="6">
    <source>
        <dbReference type="ARBA" id="ARBA00022989"/>
    </source>
</evidence>
<evidence type="ECO:0000256" key="1">
    <source>
        <dbReference type="ARBA" id="ARBA00004651"/>
    </source>
</evidence>
<keyword evidence="7 8" id="KW-0472">Membrane</keyword>
<keyword evidence="5 8" id="KW-0812">Transmembrane</keyword>
<comment type="subunit">
    <text evidence="3 8">Homodimer and heterodimers.</text>
</comment>
<feature type="transmembrane region" description="Helical" evidence="8">
    <location>
        <begin position="30"/>
        <end position="49"/>
    </location>
</feature>
<dbReference type="InterPro" id="IPR006459">
    <property type="entry name" value="CASP/CASPL"/>
</dbReference>
<dbReference type="PANTHER" id="PTHR36488:SF8">
    <property type="entry name" value="CASP-LIKE PROTEIN 1U1"/>
    <property type="match status" value="1"/>
</dbReference>
<evidence type="ECO:0000256" key="2">
    <source>
        <dbReference type="ARBA" id="ARBA00007651"/>
    </source>
</evidence>
<dbReference type="InterPro" id="IPR006702">
    <property type="entry name" value="CASP_dom"/>
</dbReference>
<dbReference type="NCBIfam" id="TIGR01569">
    <property type="entry name" value="A_tha_TIGR01569"/>
    <property type="match status" value="1"/>
</dbReference>
<keyword evidence="4 8" id="KW-1003">Cell membrane</keyword>
<dbReference type="KEGG" id="mcha:111009351"/>
<keyword evidence="6 8" id="KW-1133">Transmembrane helix</keyword>
<evidence type="ECO:0000313" key="10">
    <source>
        <dbReference type="Proteomes" id="UP000504603"/>
    </source>
</evidence>
<evidence type="ECO:0000256" key="4">
    <source>
        <dbReference type="ARBA" id="ARBA00022475"/>
    </source>
</evidence>
<comment type="subcellular location">
    <subcellularLocation>
        <location evidence="1 8">Cell membrane</location>
        <topology evidence="1 8">Multi-pass membrane protein</topology>
    </subcellularLocation>
</comment>
<evidence type="ECO:0000259" key="9">
    <source>
        <dbReference type="Pfam" id="PF04535"/>
    </source>
</evidence>
<dbReference type="PANTHER" id="PTHR36488">
    <property type="entry name" value="CASP-LIKE PROTEIN 1U1"/>
    <property type="match status" value="1"/>
</dbReference>
<name>A0A6J1C942_MOMCH</name>
<evidence type="ECO:0000313" key="11">
    <source>
        <dbReference type="RefSeq" id="XP_022138099.1"/>
    </source>
</evidence>
<dbReference type="Proteomes" id="UP000504603">
    <property type="component" value="Unplaced"/>
</dbReference>